<feature type="transmembrane region" description="Helical" evidence="7">
    <location>
        <begin position="194"/>
        <end position="213"/>
    </location>
</feature>
<dbReference type="InterPro" id="IPR011701">
    <property type="entry name" value="MFS"/>
</dbReference>
<dbReference type="PANTHER" id="PTHR43791:SF9">
    <property type="entry name" value="MAJOR FACILITATOR-TYPE TRANSPORTER HXNP"/>
    <property type="match status" value="1"/>
</dbReference>
<dbReference type="InterPro" id="IPR020846">
    <property type="entry name" value="MFS_dom"/>
</dbReference>
<evidence type="ECO:0000256" key="1">
    <source>
        <dbReference type="ARBA" id="ARBA00004141"/>
    </source>
</evidence>
<keyword evidence="3" id="KW-0813">Transport</keyword>
<reference evidence="9" key="1">
    <citation type="submission" date="2021-01" db="EMBL/GenBank/DDBJ databases">
        <authorList>
            <consortium name="Aspergillus puulaauensis MK2 genome sequencing consortium"/>
            <person name="Kazuki M."/>
            <person name="Futagami T."/>
        </authorList>
    </citation>
    <scope>NUCLEOTIDE SEQUENCE</scope>
    <source>
        <strain evidence="9">MK2</strain>
    </source>
</reference>
<dbReference type="Proteomes" id="UP000654913">
    <property type="component" value="Chromosome 1"/>
</dbReference>
<protein>
    <recommendedName>
        <fullName evidence="8">Major facilitator superfamily (MFS) profile domain-containing protein</fullName>
    </recommendedName>
</protein>
<feature type="domain" description="Major facilitator superfamily (MFS) profile" evidence="8">
    <location>
        <begin position="34"/>
        <end position="442"/>
    </location>
</feature>
<dbReference type="EMBL" id="AP024443">
    <property type="protein sequence ID" value="BCS17642.1"/>
    <property type="molecule type" value="Genomic_DNA"/>
</dbReference>
<keyword evidence="10" id="KW-1185">Reference proteome</keyword>
<dbReference type="OrthoDB" id="2985014at2759"/>
<organism evidence="9 10">
    <name type="scientific">Aspergillus puulaauensis</name>
    <dbReference type="NCBI Taxonomy" id="1220207"/>
    <lineage>
        <taxon>Eukaryota</taxon>
        <taxon>Fungi</taxon>
        <taxon>Dikarya</taxon>
        <taxon>Ascomycota</taxon>
        <taxon>Pezizomycotina</taxon>
        <taxon>Eurotiomycetes</taxon>
        <taxon>Eurotiomycetidae</taxon>
        <taxon>Eurotiales</taxon>
        <taxon>Aspergillaceae</taxon>
        <taxon>Aspergillus</taxon>
    </lineage>
</organism>
<evidence type="ECO:0000256" key="7">
    <source>
        <dbReference type="SAM" id="Phobius"/>
    </source>
</evidence>
<evidence type="ECO:0000256" key="4">
    <source>
        <dbReference type="ARBA" id="ARBA00022692"/>
    </source>
</evidence>
<dbReference type="InterPro" id="IPR036259">
    <property type="entry name" value="MFS_trans_sf"/>
</dbReference>
<feature type="transmembrane region" description="Helical" evidence="7">
    <location>
        <begin position="351"/>
        <end position="371"/>
    </location>
</feature>
<dbReference type="Pfam" id="PF07690">
    <property type="entry name" value="MFS_1"/>
    <property type="match status" value="1"/>
</dbReference>
<evidence type="ECO:0000256" key="6">
    <source>
        <dbReference type="ARBA" id="ARBA00023136"/>
    </source>
</evidence>
<feature type="transmembrane region" description="Helical" evidence="7">
    <location>
        <begin position="130"/>
        <end position="151"/>
    </location>
</feature>
<comment type="subcellular location">
    <subcellularLocation>
        <location evidence="1">Membrane</location>
        <topology evidence="1">Multi-pass membrane protein</topology>
    </subcellularLocation>
</comment>
<dbReference type="SUPFAM" id="SSF103473">
    <property type="entry name" value="MFS general substrate transporter"/>
    <property type="match status" value="1"/>
</dbReference>
<feature type="transmembrane region" description="Helical" evidence="7">
    <location>
        <begin position="415"/>
        <end position="436"/>
    </location>
</feature>
<feature type="transmembrane region" description="Helical" evidence="7">
    <location>
        <begin position="100"/>
        <end position="118"/>
    </location>
</feature>
<name>A0A7R7XA54_9EURO</name>
<dbReference type="GO" id="GO:0022857">
    <property type="term" value="F:transmembrane transporter activity"/>
    <property type="evidence" value="ECO:0007669"/>
    <property type="project" value="InterPro"/>
</dbReference>
<evidence type="ECO:0000256" key="2">
    <source>
        <dbReference type="ARBA" id="ARBA00008335"/>
    </source>
</evidence>
<evidence type="ECO:0000313" key="10">
    <source>
        <dbReference type="Proteomes" id="UP000654913"/>
    </source>
</evidence>
<evidence type="ECO:0000259" key="8">
    <source>
        <dbReference type="PROSITE" id="PS50850"/>
    </source>
</evidence>
<evidence type="ECO:0000313" key="9">
    <source>
        <dbReference type="EMBL" id="BCS17642.1"/>
    </source>
</evidence>
<reference evidence="9" key="2">
    <citation type="submission" date="2021-02" db="EMBL/GenBank/DDBJ databases">
        <title>Aspergillus puulaauensis MK2 genome sequence.</title>
        <authorList>
            <person name="Futagami T."/>
            <person name="Mori K."/>
            <person name="Kadooka C."/>
            <person name="Tanaka T."/>
        </authorList>
    </citation>
    <scope>NUCLEOTIDE SEQUENCE</scope>
    <source>
        <strain evidence="9">MK2</strain>
    </source>
</reference>
<dbReference type="Gene3D" id="1.20.1250.20">
    <property type="entry name" value="MFS general substrate transporter like domains"/>
    <property type="match status" value="2"/>
</dbReference>
<feature type="transmembrane region" description="Helical" evidence="7">
    <location>
        <begin position="163"/>
        <end position="182"/>
    </location>
</feature>
<keyword evidence="5 7" id="KW-1133">Transmembrane helix</keyword>
<dbReference type="GeneID" id="64967647"/>
<evidence type="ECO:0000256" key="3">
    <source>
        <dbReference type="ARBA" id="ARBA00022448"/>
    </source>
</evidence>
<sequence length="457" mass="50210">MSTKIPDVETRDILQEPIDPAAEKSLVRRLDLVLLPTLALLYLTHTLDRANLGNAKTATIEEDLHLVGNQYSLVLIFFYVPYSIFNIPATVLANRFNPSLVLPVLAIGWGGLAMITVATKNFGGLLVCRLVLGMMEAGFMPCATFYCSLFYTRKELAFRLSIFYIMGFIAGAISGLIAYRAFQWDGPLTGWQYLFLIEGAMGVVVGTWALFWLPRDVSTSKYFTAAQKHCAAQRMAHGQTDISWLKGLTVLRDWKVWAFASSTFFCGVGSASSSNFLPVMIKRLTNDTVRANLLTIGPNLVAATVMMTVSFLSDYTQQRAWFALGSAGVALIGWVLFASLDLVKETGVGYFLTYLIVSGTFLPLLLVPAWIGANTKTTSERAVAMGLISMSQNLGGIVSSGVYREQDAPAYRPALITVSGCLVGFLIICGYMRVVYARLNKRLDGDQKESKGVQYML</sequence>
<dbReference type="AlphaFoldDB" id="A0A7R7XA54"/>
<gene>
    <name evidence="9" type="ORF">APUU_10470S</name>
</gene>
<accession>A0A7R7XA54</accession>
<dbReference type="PROSITE" id="PS50850">
    <property type="entry name" value="MFS"/>
    <property type="match status" value="1"/>
</dbReference>
<dbReference type="KEGG" id="apuu:APUU_10470S"/>
<dbReference type="FunFam" id="1.20.1250.20:FF:000013">
    <property type="entry name" value="MFS general substrate transporter"/>
    <property type="match status" value="1"/>
</dbReference>
<feature type="transmembrane region" description="Helical" evidence="7">
    <location>
        <begin position="71"/>
        <end position="93"/>
    </location>
</feature>
<feature type="transmembrane region" description="Helical" evidence="7">
    <location>
        <begin position="320"/>
        <end position="339"/>
    </location>
</feature>
<keyword evidence="6 7" id="KW-0472">Membrane</keyword>
<comment type="similarity">
    <text evidence="2">Belongs to the major facilitator superfamily.</text>
</comment>
<evidence type="ECO:0000256" key="5">
    <source>
        <dbReference type="ARBA" id="ARBA00022989"/>
    </source>
</evidence>
<dbReference type="RefSeq" id="XP_041549836.1">
    <property type="nucleotide sequence ID" value="XM_041701152.1"/>
</dbReference>
<feature type="transmembrane region" description="Helical" evidence="7">
    <location>
        <begin position="293"/>
        <end position="313"/>
    </location>
</feature>
<proteinExistence type="inferred from homology"/>
<dbReference type="PANTHER" id="PTHR43791">
    <property type="entry name" value="PERMEASE-RELATED"/>
    <property type="match status" value="1"/>
</dbReference>
<keyword evidence="4 7" id="KW-0812">Transmembrane</keyword>
<dbReference type="GO" id="GO:0016020">
    <property type="term" value="C:membrane"/>
    <property type="evidence" value="ECO:0007669"/>
    <property type="project" value="UniProtKB-SubCell"/>
</dbReference>